<dbReference type="Pfam" id="PF00005">
    <property type="entry name" value="ABC_tran"/>
    <property type="match status" value="1"/>
</dbReference>
<evidence type="ECO:0000313" key="7">
    <source>
        <dbReference type="Proteomes" id="UP000238042"/>
    </source>
</evidence>
<dbReference type="SUPFAM" id="SSF52540">
    <property type="entry name" value="P-loop containing nucleoside triphosphate hydrolases"/>
    <property type="match status" value="1"/>
</dbReference>
<protein>
    <submittedName>
        <fullName evidence="6">Polysaccharide/polyol phosphate ABC transporter ATP-binding protein</fullName>
    </submittedName>
</protein>
<keyword evidence="3" id="KW-0547">Nucleotide-binding</keyword>
<gene>
    <name evidence="6" type="ORF">C4S77_06355</name>
</gene>
<reference evidence="6 7" key="1">
    <citation type="submission" date="2018-02" db="EMBL/GenBank/DDBJ databases">
        <title>Genome sequences of Apibacter spp., gut symbionts of Asian honey bees.</title>
        <authorList>
            <person name="Kwong W.K."/>
            <person name="Steele M.I."/>
            <person name="Moran N.A."/>
        </authorList>
    </citation>
    <scope>NUCLEOTIDE SEQUENCE [LARGE SCALE GENOMIC DNA]</scope>
    <source>
        <strain evidence="7">wkB301</strain>
    </source>
</reference>
<dbReference type="Proteomes" id="UP000238042">
    <property type="component" value="Unassembled WGS sequence"/>
</dbReference>
<proteinExistence type="inferred from homology"/>
<evidence type="ECO:0000313" key="6">
    <source>
        <dbReference type="EMBL" id="PQL92640.1"/>
    </source>
</evidence>
<keyword evidence="4 6" id="KW-0067">ATP-binding</keyword>
<accession>A0A2S8ACI9</accession>
<dbReference type="PANTHER" id="PTHR46743">
    <property type="entry name" value="TEICHOIC ACIDS EXPORT ATP-BINDING PROTEIN TAGH"/>
    <property type="match status" value="1"/>
</dbReference>
<feature type="domain" description="ABC transporter" evidence="5">
    <location>
        <begin position="44"/>
        <end position="269"/>
    </location>
</feature>
<dbReference type="InterPro" id="IPR050683">
    <property type="entry name" value="Bact_Polysacc_Export_ATP-bd"/>
</dbReference>
<dbReference type="Gene3D" id="3.40.50.300">
    <property type="entry name" value="P-loop containing nucleotide triphosphate hydrolases"/>
    <property type="match status" value="1"/>
</dbReference>
<evidence type="ECO:0000256" key="4">
    <source>
        <dbReference type="ARBA" id="ARBA00022840"/>
    </source>
</evidence>
<dbReference type="PANTHER" id="PTHR46743:SF2">
    <property type="entry name" value="TEICHOIC ACIDS EXPORT ATP-BINDING PROTEIN TAGH"/>
    <property type="match status" value="1"/>
</dbReference>
<sequence>MSNLAIRVENLSKLYRLGQVGTGTLQQDLKRWWWKTSGKGDPFAKVGEVNDRTTKGVSDYVWALKDVNFEVEKGEVLGIIGRNGAGKSTLLKILSKTTSPTSGSIKINGRIASLLEVGTGFHPELTGRENIYLNGAILGMTKREIRSKFDEIVDFSGVERYIDTPVKRYSSGMYVRLAFAVAAHLEPEILIVDEVLAVGDAEFQKKCLGKMKDVSVNDGRTVLFVSHNMAAVRALCTQGLVMQYGTIVYKGGAIDSVDYYQKSSNISSFFEHKGEVESAPGNNNIKILKFTTQPIKGDYLTISSGVEFELIFYNSKPNINLDTTFELKNSDEITIFHSGDLISNNKDSKKGIYTVKGKIAPNLLNAGIYKFNLIFGEDQKYPLYIQNEVIQFEILNESLGSNNNTLPGVVRPNLNFSNDFMLLK</sequence>
<comment type="similarity">
    <text evidence="1">Belongs to the ABC transporter superfamily.</text>
</comment>
<evidence type="ECO:0000256" key="1">
    <source>
        <dbReference type="ARBA" id="ARBA00005417"/>
    </source>
</evidence>
<evidence type="ECO:0000259" key="5">
    <source>
        <dbReference type="PROSITE" id="PS50893"/>
    </source>
</evidence>
<dbReference type="GO" id="GO:0016020">
    <property type="term" value="C:membrane"/>
    <property type="evidence" value="ECO:0007669"/>
    <property type="project" value="InterPro"/>
</dbReference>
<dbReference type="GO" id="GO:0016887">
    <property type="term" value="F:ATP hydrolysis activity"/>
    <property type="evidence" value="ECO:0007669"/>
    <property type="project" value="InterPro"/>
</dbReference>
<keyword evidence="7" id="KW-1185">Reference proteome</keyword>
<dbReference type="CDD" id="cd03220">
    <property type="entry name" value="ABC_KpsT_Wzt"/>
    <property type="match status" value="1"/>
</dbReference>
<evidence type="ECO:0000256" key="3">
    <source>
        <dbReference type="ARBA" id="ARBA00022741"/>
    </source>
</evidence>
<dbReference type="SMART" id="SM00382">
    <property type="entry name" value="AAA"/>
    <property type="match status" value="1"/>
</dbReference>
<keyword evidence="2" id="KW-0813">Transport</keyword>
<dbReference type="InterPro" id="IPR003593">
    <property type="entry name" value="AAA+_ATPase"/>
</dbReference>
<evidence type="ECO:0000256" key="2">
    <source>
        <dbReference type="ARBA" id="ARBA00022448"/>
    </source>
</evidence>
<dbReference type="RefSeq" id="WP_105246851.1">
    <property type="nucleotide sequence ID" value="NZ_PSZM01000037.1"/>
</dbReference>
<dbReference type="InterPro" id="IPR003439">
    <property type="entry name" value="ABC_transporter-like_ATP-bd"/>
</dbReference>
<dbReference type="PROSITE" id="PS50893">
    <property type="entry name" value="ABC_TRANSPORTER_2"/>
    <property type="match status" value="1"/>
</dbReference>
<dbReference type="EMBL" id="PSZM01000037">
    <property type="protein sequence ID" value="PQL92640.1"/>
    <property type="molecule type" value="Genomic_DNA"/>
</dbReference>
<dbReference type="InterPro" id="IPR015860">
    <property type="entry name" value="ABC_transpr_TagH-like"/>
</dbReference>
<dbReference type="GO" id="GO:0140359">
    <property type="term" value="F:ABC-type transporter activity"/>
    <property type="evidence" value="ECO:0007669"/>
    <property type="project" value="InterPro"/>
</dbReference>
<dbReference type="AlphaFoldDB" id="A0A2S8ACI9"/>
<comment type="caution">
    <text evidence="6">The sequence shown here is derived from an EMBL/GenBank/DDBJ whole genome shotgun (WGS) entry which is preliminary data.</text>
</comment>
<dbReference type="OrthoDB" id="9801987at2"/>
<name>A0A2S8ACI9_9FLAO</name>
<dbReference type="GO" id="GO:0005524">
    <property type="term" value="F:ATP binding"/>
    <property type="evidence" value="ECO:0007669"/>
    <property type="project" value="UniProtKB-KW"/>
</dbReference>
<dbReference type="InterPro" id="IPR027417">
    <property type="entry name" value="P-loop_NTPase"/>
</dbReference>
<organism evidence="6 7">
    <name type="scientific">Apibacter adventoris</name>
    <dbReference type="NCBI Taxonomy" id="1679466"/>
    <lineage>
        <taxon>Bacteria</taxon>
        <taxon>Pseudomonadati</taxon>
        <taxon>Bacteroidota</taxon>
        <taxon>Flavobacteriia</taxon>
        <taxon>Flavobacteriales</taxon>
        <taxon>Weeksellaceae</taxon>
        <taxon>Apibacter</taxon>
    </lineage>
</organism>